<dbReference type="PANTHER" id="PTHR30419:SF8">
    <property type="entry name" value="NITROGEN ASSIMILATION TRANSCRIPTIONAL ACTIVATOR-RELATED"/>
    <property type="match status" value="1"/>
</dbReference>
<dbReference type="GO" id="GO:0003700">
    <property type="term" value="F:DNA-binding transcription factor activity"/>
    <property type="evidence" value="ECO:0007669"/>
    <property type="project" value="InterPro"/>
</dbReference>
<dbReference type="SUPFAM" id="SSF46785">
    <property type="entry name" value="Winged helix' DNA-binding domain"/>
    <property type="match status" value="1"/>
</dbReference>
<evidence type="ECO:0000256" key="1">
    <source>
        <dbReference type="ARBA" id="ARBA00009437"/>
    </source>
</evidence>
<keyword evidence="4" id="KW-0804">Transcription</keyword>
<dbReference type="RefSeq" id="WP_254291976.1">
    <property type="nucleotide sequence ID" value="NZ_JAMLDX010000003.1"/>
</dbReference>
<accession>A0A9X2KKM4</accession>
<evidence type="ECO:0000313" key="7">
    <source>
        <dbReference type="Proteomes" id="UP001139451"/>
    </source>
</evidence>
<dbReference type="SUPFAM" id="SSF53850">
    <property type="entry name" value="Periplasmic binding protein-like II"/>
    <property type="match status" value="1"/>
</dbReference>
<evidence type="ECO:0000256" key="2">
    <source>
        <dbReference type="ARBA" id="ARBA00023015"/>
    </source>
</evidence>
<evidence type="ECO:0000313" key="6">
    <source>
        <dbReference type="EMBL" id="MCP3729880.1"/>
    </source>
</evidence>
<feature type="domain" description="HTH lysR-type" evidence="5">
    <location>
        <begin position="5"/>
        <end position="62"/>
    </location>
</feature>
<dbReference type="InterPro" id="IPR000847">
    <property type="entry name" value="LysR_HTH_N"/>
</dbReference>
<dbReference type="InterPro" id="IPR036388">
    <property type="entry name" value="WH-like_DNA-bd_sf"/>
</dbReference>
<sequence length="302" mass="33314">MHQRLTLPQLEAFLTLEATANFSAAAAALGVSQPAFSRTIHQIEVRLGVRLFDRDSRHVRLTPAGQQLRPIAERLLKDYDRLFREFESHVEGREGRVRVATLPSIAATLLPGAIRRFCETHPGVKVDIWEDVGPPVHRMVAEGEADIGIAPRPAASMALDFKPIYQDRLVLVCRADDELARAAHGWSVFGERPFIAMSTDTDLRGMIDRALAAANVVVEPLFNCKYPTTAGALVIESQGISILTRLGVEQIRSPDLAWRELDGPDAFRLIGLVTSPGRSLMSPAHDFMREVEKEARALGRAA</sequence>
<dbReference type="AlphaFoldDB" id="A0A9X2KKM4"/>
<comment type="similarity">
    <text evidence="1">Belongs to the LysR transcriptional regulatory family.</text>
</comment>
<evidence type="ECO:0000256" key="4">
    <source>
        <dbReference type="ARBA" id="ARBA00023163"/>
    </source>
</evidence>
<dbReference type="GO" id="GO:0003677">
    <property type="term" value="F:DNA binding"/>
    <property type="evidence" value="ECO:0007669"/>
    <property type="project" value="UniProtKB-KW"/>
</dbReference>
<dbReference type="InterPro" id="IPR050950">
    <property type="entry name" value="HTH-type_LysR_regulators"/>
</dbReference>
<dbReference type="FunFam" id="1.10.10.10:FF:000001">
    <property type="entry name" value="LysR family transcriptional regulator"/>
    <property type="match status" value="1"/>
</dbReference>
<keyword evidence="3" id="KW-0238">DNA-binding</keyword>
<reference evidence="6" key="1">
    <citation type="submission" date="2022-05" db="EMBL/GenBank/DDBJ databases">
        <title>Sphingomonas sp. strain MG17 Genome sequencing and assembly.</title>
        <authorList>
            <person name="Kim I."/>
        </authorList>
    </citation>
    <scope>NUCLEOTIDE SEQUENCE</scope>
    <source>
        <strain evidence="6">MG17</strain>
    </source>
</reference>
<dbReference type="InterPro" id="IPR036390">
    <property type="entry name" value="WH_DNA-bd_sf"/>
</dbReference>
<dbReference type="Pfam" id="PF00126">
    <property type="entry name" value="HTH_1"/>
    <property type="match status" value="1"/>
</dbReference>
<dbReference type="InterPro" id="IPR005119">
    <property type="entry name" value="LysR_subst-bd"/>
</dbReference>
<dbReference type="PANTHER" id="PTHR30419">
    <property type="entry name" value="HTH-TYPE TRANSCRIPTIONAL REGULATOR YBHD"/>
    <property type="match status" value="1"/>
</dbReference>
<keyword evidence="7" id="KW-1185">Reference proteome</keyword>
<proteinExistence type="inferred from homology"/>
<dbReference type="EMBL" id="JAMLDX010000003">
    <property type="protein sequence ID" value="MCP3729880.1"/>
    <property type="molecule type" value="Genomic_DNA"/>
</dbReference>
<dbReference type="Gene3D" id="3.40.190.10">
    <property type="entry name" value="Periplasmic binding protein-like II"/>
    <property type="match status" value="2"/>
</dbReference>
<dbReference type="PRINTS" id="PR00039">
    <property type="entry name" value="HTHLYSR"/>
</dbReference>
<evidence type="ECO:0000256" key="3">
    <source>
        <dbReference type="ARBA" id="ARBA00023125"/>
    </source>
</evidence>
<dbReference type="Proteomes" id="UP001139451">
    <property type="component" value="Unassembled WGS sequence"/>
</dbReference>
<dbReference type="GO" id="GO:0005829">
    <property type="term" value="C:cytosol"/>
    <property type="evidence" value="ECO:0007669"/>
    <property type="project" value="TreeGrafter"/>
</dbReference>
<evidence type="ECO:0000259" key="5">
    <source>
        <dbReference type="PROSITE" id="PS50931"/>
    </source>
</evidence>
<keyword evidence="2" id="KW-0805">Transcription regulation</keyword>
<dbReference type="PROSITE" id="PS50931">
    <property type="entry name" value="HTH_LYSR"/>
    <property type="match status" value="1"/>
</dbReference>
<protein>
    <submittedName>
        <fullName evidence="6">LysR substrate-binding domain-containing protein</fullName>
    </submittedName>
</protein>
<gene>
    <name evidence="6" type="ORF">M9978_05490</name>
</gene>
<comment type="caution">
    <text evidence="6">The sequence shown here is derived from an EMBL/GenBank/DDBJ whole genome shotgun (WGS) entry which is preliminary data.</text>
</comment>
<dbReference type="Pfam" id="PF03466">
    <property type="entry name" value="LysR_substrate"/>
    <property type="match status" value="1"/>
</dbReference>
<dbReference type="CDD" id="cd08440">
    <property type="entry name" value="PBP2_LTTR_like_4"/>
    <property type="match status" value="1"/>
</dbReference>
<name>A0A9X2KKM4_9SPHN</name>
<organism evidence="6 7">
    <name type="scientific">Sphingomonas tagetis</name>
    <dbReference type="NCBI Taxonomy" id="2949092"/>
    <lineage>
        <taxon>Bacteria</taxon>
        <taxon>Pseudomonadati</taxon>
        <taxon>Pseudomonadota</taxon>
        <taxon>Alphaproteobacteria</taxon>
        <taxon>Sphingomonadales</taxon>
        <taxon>Sphingomonadaceae</taxon>
        <taxon>Sphingomonas</taxon>
    </lineage>
</organism>
<dbReference type="Gene3D" id="1.10.10.10">
    <property type="entry name" value="Winged helix-like DNA-binding domain superfamily/Winged helix DNA-binding domain"/>
    <property type="match status" value="1"/>
</dbReference>